<reference evidence="2 3" key="1">
    <citation type="submission" date="2019-05" db="EMBL/GenBank/DDBJ databases">
        <title>Draft Whole-Genome sequence of the green sulfur bacterium Prosthecochloris vibrioformis DSM 260.</title>
        <authorList>
            <person name="Meyer T.E."/>
            <person name="Kyndt J.A."/>
        </authorList>
    </citation>
    <scope>NUCLEOTIDE SEQUENCE [LARGE SCALE GENOMIC DNA]</scope>
    <source>
        <strain evidence="2 3">DSM 260</strain>
    </source>
</reference>
<accession>A0A5C4S1N4</accession>
<dbReference type="InterPro" id="IPR000073">
    <property type="entry name" value="AB_hydrolase_1"/>
</dbReference>
<dbReference type="AlphaFoldDB" id="A0A5C4S1N4"/>
<comment type="caution">
    <text evidence="2">The sequence shown here is derived from an EMBL/GenBank/DDBJ whole genome shotgun (WGS) entry which is preliminary data.</text>
</comment>
<keyword evidence="2" id="KW-0378">Hydrolase</keyword>
<evidence type="ECO:0000259" key="1">
    <source>
        <dbReference type="Pfam" id="PF00561"/>
    </source>
</evidence>
<evidence type="ECO:0000313" key="3">
    <source>
        <dbReference type="Proteomes" id="UP000309544"/>
    </source>
</evidence>
<dbReference type="GO" id="GO:0016787">
    <property type="term" value="F:hydrolase activity"/>
    <property type="evidence" value="ECO:0007669"/>
    <property type="project" value="UniProtKB-KW"/>
</dbReference>
<name>A0A5C4S1N4_PROVB</name>
<protein>
    <submittedName>
        <fullName evidence="2">Alpha/beta hydrolase</fullName>
    </submittedName>
</protein>
<dbReference type="Gene3D" id="3.40.50.1820">
    <property type="entry name" value="alpha/beta hydrolase"/>
    <property type="match status" value="1"/>
</dbReference>
<sequence>MNPLIIIPGVLFWSGLYAGMKDALATVIPRERIEVVPLNLVDWVGFPPSPERSTNRVMAELDRSIAMMQDRFPGEQVTLVAHSGGGTVAMVYLLEQEFGGDVYYRRSAVGKLLTLGTPFETQEYYARLKTDFIAQHLQPAFFDECSVVSVVSDDYEGSLEKGMIERVCYHFYQNVTGDGRQKGDGVVPVGSCRLEGARNVVISGVEHMPTPNTRWYGTKEGVAKWIQWL</sequence>
<dbReference type="Pfam" id="PF00561">
    <property type="entry name" value="Abhydrolase_1"/>
    <property type="match status" value="1"/>
</dbReference>
<dbReference type="PANTHER" id="PTHR47909">
    <property type="entry name" value="ALPHA/BETA-HYDROLASES SUPERFAMILY PROTEIN"/>
    <property type="match status" value="1"/>
</dbReference>
<dbReference type="InterPro" id="IPR029058">
    <property type="entry name" value="AB_hydrolase_fold"/>
</dbReference>
<gene>
    <name evidence="2" type="ORF">FGF68_05775</name>
</gene>
<dbReference type="RefSeq" id="WP_068867055.1">
    <property type="nucleotide sequence ID" value="NZ_VDCI01000003.1"/>
</dbReference>
<feature type="domain" description="AB hydrolase-1" evidence="1">
    <location>
        <begin position="2"/>
        <end position="106"/>
    </location>
</feature>
<keyword evidence="3" id="KW-1185">Reference proteome</keyword>
<proteinExistence type="predicted"/>
<evidence type="ECO:0000313" key="2">
    <source>
        <dbReference type="EMBL" id="TNJ37078.1"/>
    </source>
</evidence>
<dbReference type="SUPFAM" id="SSF53474">
    <property type="entry name" value="alpha/beta-Hydrolases"/>
    <property type="match status" value="1"/>
</dbReference>
<dbReference type="Proteomes" id="UP000309544">
    <property type="component" value="Unassembled WGS sequence"/>
</dbReference>
<dbReference type="EMBL" id="VDCI01000003">
    <property type="protein sequence ID" value="TNJ37078.1"/>
    <property type="molecule type" value="Genomic_DNA"/>
</dbReference>
<dbReference type="PANTHER" id="PTHR47909:SF2">
    <property type="entry name" value="GPI INOSITOL-DEACYLASE"/>
    <property type="match status" value="1"/>
</dbReference>
<organism evidence="2 3">
    <name type="scientific">Prosthecochloris vibrioformis</name>
    <name type="common">Chlorobium vibrioforme</name>
    <dbReference type="NCBI Taxonomy" id="1098"/>
    <lineage>
        <taxon>Bacteria</taxon>
        <taxon>Pseudomonadati</taxon>
        <taxon>Chlorobiota</taxon>
        <taxon>Chlorobiia</taxon>
        <taxon>Chlorobiales</taxon>
        <taxon>Chlorobiaceae</taxon>
        <taxon>Prosthecochloris</taxon>
    </lineage>
</organism>